<feature type="region of interest" description="Disordered" evidence="6">
    <location>
        <begin position="1133"/>
        <end position="1175"/>
    </location>
</feature>
<dbReference type="PANTHER" id="PTHR12663:SF0">
    <property type="entry name" value="PRECOCIOUS DISSOCIATION OF SISTERS 5, ISOFORM A"/>
    <property type="match status" value="1"/>
</dbReference>
<feature type="compositionally biased region" description="Polar residues" evidence="6">
    <location>
        <begin position="1211"/>
        <end position="1220"/>
    </location>
</feature>
<feature type="compositionally biased region" description="Low complexity" evidence="6">
    <location>
        <begin position="1159"/>
        <end position="1169"/>
    </location>
</feature>
<dbReference type="GO" id="GO:0006281">
    <property type="term" value="P:DNA repair"/>
    <property type="evidence" value="ECO:0007669"/>
    <property type="project" value="TreeGrafter"/>
</dbReference>
<dbReference type="InterPro" id="IPR011989">
    <property type="entry name" value="ARM-like"/>
</dbReference>
<feature type="compositionally biased region" description="Polar residues" evidence="6">
    <location>
        <begin position="1346"/>
        <end position="1361"/>
    </location>
</feature>
<evidence type="ECO:0000313" key="8">
    <source>
        <dbReference type="Proteomes" id="UP000887013"/>
    </source>
</evidence>
<keyword evidence="5" id="KW-0131">Cell cycle</keyword>
<dbReference type="InterPro" id="IPR039776">
    <property type="entry name" value="Pds5"/>
</dbReference>
<dbReference type="Proteomes" id="UP000887013">
    <property type="component" value="Unassembled WGS sequence"/>
</dbReference>
<evidence type="ECO:0000256" key="2">
    <source>
        <dbReference type="ARBA" id="ARBA00022618"/>
    </source>
</evidence>
<feature type="region of interest" description="Disordered" evidence="6">
    <location>
        <begin position="1578"/>
        <end position="1598"/>
    </location>
</feature>
<proteinExistence type="predicted"/>
<keyword evidence="2" id="KW-0132">Cell division</keyword>
<comment type="subcellular location">
    <subcellularLocation>
        <location evidence="1">Nucleus</location>
    </subcellularLocation>
</comment>
<organism evidence="7 8">
    <name type="scientific">Nephila pilipes</name>
    <name type="common">Giant wood spider</name>
    <name type="synonym">Nephila maculata</name>
    <dbReference type="NCBI Taxonomy" id="299642"/>
    <lineage>
        <taxon>Eukaryota</taxon>
        <taxon>Metazoa</taxon>
        <taxon>Ecdysozoa</taxon>
        <taxon>Arthropoda</taxon>
        <taxon>Chelicerata</taxon>
        <taxon>Arachnida</taxon>
        <taxon>Araneae</taxon>
        <taxon>Araneomorphae</taxon>
        <taxon>Entelegynae</taxon>
        <taxon>Araneoidea</taxon>
        <taxon>Nephilidae</taxon>
        <taxon>Nephila</taxon>
    </lineage>
</organism>
<gene>
    <name evidence="7" type="primary">pds5b-b</name>
    <name evidence="7" type="ORF">NPIL_403851</name>
</gene>
<dbReference type="SUPFAM" id="SSF48371">
    <property type="entry name" value="ARM repeat"/>
    <property type="match status" value="2"/>
</dbReference>
<feature type="region of interest" description="Disordered" evidence="6">
    <location>
        <begin position="1189"/>
        <end position="1223"/>
    </location>
</feature>
<feature type="compositionally biased region" description="Polar residues" evidence="6">
    <location>
        <begin position="1396"/>
        <end position="1406"/>
    </location>
</feature>
<dbReference type="GO" id="GO:0007064">
    <property type="term" value="P:mitotic sister chromatid cohesion"/>
    <property type="evidence" value="ECO:0007669"/>
    <property type="project" value="InterPro"/>
</dbReference>
<keyword evidence="4" id="KW-0539">Nucleus</keyword>
<feature type="compositionally biased region" description="Basic and acidic residues" evidence="6">
    <location>
        <begin position="1587"/>
        <end position="1598"/>
    </location>
</feature>
<comment type="caution">
    <text evidence="7">The sequence shown here is derived from an EMBL/GenBank/DDBJ whole genome shotgun (WGS) entry which is preliminary data.</text>
</comment>
<evidence type="ECO:0000256" key="6">
    <source>
        <dbReference type="SAM" id="MobiDB-lite"/>
    </source>
</evidence>
<dbReference type="Pfam" id="PF20168">
    <property type="entry name" value="PDS5"/>
    <property type="match status" value="1"/>
</dbReference>
<name>A0A8X6JSC7_NEPPI</name>
<sequence length="1598" mass="181830">MDAAIENVVYPPGIRDLTEEVSTEELIRRLKDCCEIFQNMAQDEQSARLYEPLAHLLITERFIEHRSRDLRLLVACSIADIFRVSAPEAPYRDPAQIKLVMEFFIDQLKGLNEPQNPSFKRSFYLLENLSVVKTFNICFDTPGCHQIICRLFKVMFCVISDHQFAKIKRHIVNLLSPLISESDLVTQELLDVILVHLVEPFKSQRPKASILAREIFLKTATPLEPYIQAFFNNALMLGAPVQSSLSSHLYELIYEINLLNPGVLLTVIPQLEFKLKSTDEKERMEVTRTVGRMFSDQGSDMIETNKSLWESFISRFNDKSIRIRELCINFSKELLVHHPESRLNIIGMLKQRQRDPDEEIRFAVINTVIDAAKDDLFCIDKELLMNVRERSLDTKFRVRKAALLGLAKLYKQYIVTPDCPDPQAEDMLGFVRNKILNAYYQLQLEDRLLVERIFHTCLVPYQIPMKERMKILYNLFVSIDSHATKSLKEILRTQKSLRDHMKSILEGIQRHGRETNFLAIKEIRNKIAVIASGLLEPKKAVHHIVKFCYEMETNIRLLSMMVTVLDGTVTYTETENKVKEILQSLGNPVQSNQYYMTIKQLLERIVPVLLDREGLKYLVSFIKDSLFGDNEAQKSACKGLELILMLSYSFPHYFGDEELFDDIMHILKTNNERAVIMMLKALINVTFDLESNFPRIFRNLLPILERFVERGAVKEAKNAVFCIDNMVNDKQKVFGKIIQKLKRHFTLDSPHFRTSLVSIGYIAYLCHDMFAAEFKNVVAKVVVQDLLMLEKEETRGGDDLWVPRESLPIETKIKMAGMKVMVRWLIGMKDMISPAMSTLRLLNTVIVHDGDLMEKKFLSPAESSWMRLSAASCMLRLCRVPQYASSLSKEQFTVLAFEMSDMCAEVREKFLLKLSKGLYFLTLPIEFLAIYALAPIASNTTFIEKAKTKLIENIEKRRKLIKVPSFRNSQLPSYLPDYSIQYVVYLLAHAPFFPNYNDVPSLLKIRECLSFFLGTLIATDVDYSFAFYMRILENIKQTKDKSNPVSKSACLKLYAVCDVALHILMTKKNFVLKDFPGVPMLDSKFFSDPEPKYNNLKTYLPAELMKPDVLAKAGFDIDLYKDTEGEKDKAVVPSVFTAEQIQPSNKKPNHSRESRSRENSVPSSSNQSNITASIVKTKRISEDAVLAENSLNSSVSQPKTSGISRKALHKPSNSNGSPQSPEAMKTKIIQHKVKNNGSIDNMNVSSNNSSEINSNNLLKVKPNNPLKVISNDLPETSSTILPESNSSNFPKSISSDLSESISNNLSESISNNLSESISNNLSESISNNLSESISNNLSESISNNSPEIQSDISDTNLSNDVLSEKNHKLPRKSEKMCEISLNKLPQNLGNDLKSLSPGNSTVSEITPSLPFKSNEHNNTQSPSPSNTNSESPTPSNFQNLIKQCNVYLKRTEVLDYLNKRKSSDMDSEDFLNHGSTSNNHINGECSKKRGRPAKRIKRMSPLEKVKNTSLSQLSTVKSSIRNGKLSKEVKTHKKQKPYANHLSESTRRTNASIREIRREITAEINEINNVHEIVKTKGKKIGVKQTKKPEEQLAAKQR</sequence>
<evidence type="ECO:0000256" key="5">
    <source>
        <dbReference type="ARBA" id="ARBA00023306"/>
    </source>
</evidence>
<dbReference type="Gene3D" id="1.25.10.10">
    <property type="entry name" value="Leucine-rich Repeat Variant"/>
    <property type="match status" value="2"/>
</dbReference>
<feature type="region of interest" description="Disordered" evidence="6">
    <location>
        <begin position="1336"/>
        <end position="1373"/>
    </location>
</feature>
<keyword evidence="3" id="KW-0498">Mitosis</keyword>
<feature type="region of interest" description="Disordered" evidence="6">
    <location>
        <begin position="1277"/>
        <end position="1297"/>
    </location>
</feature>
<reference evidence="7" key="1">
    <citation type="submission" date="2020-08" db="EMBL/GenBank/DDBJ databases">
        <title>Multicomponent nature underlies the extraordinary mechanical properties of spider dragline silk.</title>
        <authorList>
            <person name="Kono N."/>
            <person name="Nakamura H."/>
            <person name="Mori M."/>
            <person name="Yoshida Y."/>
            <person name="Ohtoshi R."/>
            <person name="Malay A.D."/>
            <person name="Moran D.A.P."/>
            <person name="Tomita M."/>
            <person name="Numata K."/>
            <person name="Arakawa K."/>
        </authorList>
    </citation>
    <scope>NUCLEOTIDE SEQUENCE</scope>
</reference>
<dbReference type="OrthoDB" id="6429416at2759"/>
<dbReference type="GO" id="GO:0000785">
    <property type="term" value="C:chromatin"/>
    <property type="evidence" value="ECO:0007669"/>
    <property type="project" value="TreeGrafter"/>
</dbReference>
<dbReference type="CDD" id="cd19953">
    <property type="entry name" value="PDS5"/>
    <property type="match status" value="1"/>
</dbReference>
<keyword evidence="8" id="KW-1185">Reference proteome</keyword>
<dbReference type="InterPro" id="IPR016024">
    <property type="entry name" value="ARM-type_fold"/>
</dbReference>
<accession>A0A8X6JSC7</accession>
<feature type="compositionally biased region" description="Low complexity" evidence="6">
    <location>
        <begin position="1417"/>
        <end position="1436"/>
    </location>
</feature>
<evidence type="ECO:0000256" key="4">
    <source>
        <dbReference type="ARBA" id="ARBA00023242"/>
    </source>
</evidence>
<evidence type="ECO:0000313" key="7">
    <source>
        <dbReference type="EMBL" id="GFS33710.1"/>
    </source>
</evidence>
<feature type="compositionally biased region" description="Basic and acidic residues" evidence="6">
    <location>
        <begin position="1362"/>
        <end position="1373"/>
    </location>
</feature>
<evidence type="ECO:0000256" key="3">
    <source>
        <dbReference type="ARBA" id="ARBA00022776"/>
    </source>
</evidence>
<feature type="region of interest" description="Disordered" evidence="6">
    <location>
        <begin position="1387"/>
        <end position="1437"/>
    </location>
</feature>
<dbReference type="EMBL" id="BMAW01088249">
    <property type="protein sequence ID" value="GFS33710.1"/>
    <property type="molecule type" value="Genomic_DNA"/>
</dbReference>
<dbReference type="GO" id="GO:0005634">
    <property type="term" value="C:nucleus"/>
    <property type="evidence" value="ECO:0007669"/>
    <property type="project" value="UniProtKB-SubCell"/>
</dbReference>
<feature type="compositionally biased region" description="Polar residues" evidence="6">
    <location>
        <begin position="1189"/>
        <end position="1203"/>
    </location>
</feature>
<protein>
    <submittedName>
        <fullName evidence="7">Sister chromatid cohesion protein PDS5 homolog B-B</fullName>
    </submittedName>
</protein>
<feature type="region of interest" description="Disordered" evidence="6">
    <location>
        <begin position="1464"/>
        <end position="1491"/>
    </location>
</feature>
<dbReference type="PANTHER" id="PTHR12663">
    <property type="entry name" value="ANDROGEN INDUCED INHIBITOR OF PROLIFERATION AS3 / PDS5-RELATED"/>
    <property type="match status" value="1"/>
</dbReference>
<feature type="compositionally biased region" description="Low complexity" evidence="6">
    <location>
        <begin position="1336"/>
        <end position="1345"/>
    </location>
</feature>
<evidence type="ECO:0000256" key="1">
    <source>
        <dbReference type="ARBA" id="ARBA00004123"/>
    </source>
</evidence>
<feature type="compositionally biased region" description="Low complexity" evidence="6">
    <location>
        <begin position="1284"/>
        <end position="1297"/>
    </location>
</feature>
<feature type="compositionally biased region" description="Polar residues" evidence="6">
    <location>
        <begin position="1137"/>
        <end position="1146"/>
    </location>
</feature>
<dbReference type="GO" id="GO:0051301">
    <property type="term" value="P:cell division"/>
    <property type="evidence" value="ECO:0007669"/>
    <property type="project" value="UniProtKB-KW"/>
</dbReference>